<dbReference type="InterPro" id="IPR055773">
    <property type="entry name" value="DUF7349"/>
</dbReference>
<feature type="region of interest" description="Disordered" evidence="1">
    <location>
        <begin position="42"/>
        <end position="105"/>
    </location>
</feature>
<reference evidence="3 4" key="1">
    <citation type="submission" date="2023-07" db="EMBL/GenBank/DDBJ databases">
        <title>Genomic Encyclopedia of Type Strains, Phase IV (KMG-IV): sequencing the most valuable type-strain genomes for metagenomic binning, comparative biology and taxonomic classification.</title>
        <authorList>
            <person name="Goeker M."/>
        </authorList>
    </citation>
    <scope>NUCLEOTIDE SEQUENCE [LARGE SCALE GENOMIC DNA]</scope>
    <source>
        <strain evidence="3 4">DSM 22170</strain>
    </source>
</reference>
<comment type="caution">
    <text evidence="3">The sequence shown here is derived from an EMBL/GenBank/DDBJ whole genome shotgun (WGS) entry which is preliminary data.</text>
</comment>
<sequence>MKIKKTSGEYPLTITTSAGSVEFDEKGIAEVDEEAAELLLSIPGYEAVKDNTKKPETPKATDDDSKPKSDSVDAKKVDADSDQKKEAATASKPADATTKKTAESK</sequence>
<dbReference type="EMBL" id="JAVDQH010000003">
    <property type="protein sequence ID" value="MDR6243154.1"/>
    <property type="molecule type" value="Genomic_DNA"/>
</dbReference>
<feature type="compositionally biased region" description="Basic and acidic residues" evidence="1">
    <location>
        <begin position="47"/>
        <end position="87"/>
    </location>
</feature>
<dbReference type="Pfam" id="PF24040">
    <property type="entry name" value="DUF7349"/>
    <property type="match status" value="1"/>
</dbReference>
<protein>
    <recommendedName>
        <fullName evidence="2">DUF7349 domain-containing protein</fullName>
    </recommendedName>
</protein>
<dbReference type="RefSeq" id="WP_188775354.1">
    <property type="nucleotide sequence ID" value="NZ_BMMB01000004.1"/>
</dbReference>
<feature type="domain" description="DUF7349" evidence="2">
    <location>
        <begin position="13"/>
        <end position="54"/>
    </location>
</feature>
<evidence type="ECO:0000256" key="1">
    <source>
        <dbReference type="SAM" id="MobiDB-lite"/>
    </source>
</evidence>
<accession>A0ABU1IVG1</accession>
<keyword evidence="4" id="KW-1185">Reference proteome</keyword>
<organism evidence="3 4">
    <name type="scientific">Paenibacillus hunanensis</name>
    <dbReference type="NCBI Taxonomy" id="539262"/>
    <lineage>
        <taxon>Bacteria</taxon>
        <taxon>Bacillati</taxon>
        <taxon>Bacillota</taxon>
        <taxon>Bacilli</taxon>
        <taxon>Bacillales</taxon>
        <taxon>Paenibacillaceae</taxon>
        <taxon>Paenibacillus</taxon>
    </lineage>
</organism>
<evidence type="ECO:0000259" key="2">
    <source>
        <dbReference type="Pfam" id="PF24040"/>
    </source>
</evidence>
<proteinExistence type="predicted"/>
<gene>
    <name evidence="3" type="ORF">JOC58_001039</name>
</gene>
<name>A0ABU1IVG1_9BACL</name>
<evidence type="ECO:0000313" key="3">
    <source>
        <dbReference type="EMBL" id="MDR6243154.1"/>
    </source>
</evidence>
<dbReference type="Proteomes" id="UP001185028">
    <property type="component" value="Unassembled WGS sequence"/>
</dbReference>
<evidence type="ECO:0000313" key="4">
    <source>
        <dbReference type="Proteomes" id="UP001185028"/>
    </source>
</evidence>